<dbReference type="Proteomes" id="UP000533429">
    <property type="component" value="Unassembled WGS sequence"/>
</dbReference>
<accession>A0A850QU74</accession>
<sequence>MNKNKLKLLFVLISLGTPFVKAAVVNDVIPRPRDESSADVQWIGHAKIIPGDNMTITGEYGAS</sequence>
<dbReference type="AlphaFoldDB" id="A0A850QU74"/>
<proteinExistence type="predicted"/>
<name>A0A850QU74_PHODD</name>
<feature type="non-terminal residue" evidence="2">
    <location>
        <position position="63"/>
    </location>
</feature>
<gene>
    <name evidence="2" type="ORF">HWA77_24080</name>
</gene>
<reference evidence="2 3" key="1">
    <citation type="submission" date="2020-06" db="EMBL/GenBank/DDBJ databases">
        <title>Photobacterium damselae subsp. damselae comparative genomics.</title>
        <authorList>
            <person name="Osorio C.R."/>
        </authorList>
    </citation>
    <scope>NUCLEOTIDE SEQUENCE [LARGE SCALE GENOMIC DNA]</scope>
    <source>
        <strain evidence="2 3">TW250/03</strain>
    </source>
</reference>
<evidence type="ECO:0000313" key="3">
    <source>
        <dbReference type="Proteomes" id="UP000533429"/>
    </source>
</evidence>
<comment type="caution">
    <text evidence="2">The sequence shown here is derived from an EMBL/GenBank/DDBJ whole genome shotgun (WGS) entry which is preliminary data.</text>
</comment>
<feature type="signal peptide" evidence="1">
    <location>
        <begin position="1"/>
        <end position="22"/>
    </location>
</feature>
<dbReference type="EMBL" id="JABXOR010001558">
    <property type="protein sequence ID" value="NVP03287.1"/>
    <property type="molecule type" value="Genomic_DNA"/>
</dbReference>
<evidence type="ECO:0000313" key="2">
    <source>
        <dbReference type="EMBL" id="NVP03287.1"/>
    </source>
</evidence>
<feature type="chain" id="PRO_5032947394" evidence="1">
    <location>
        <begin position="23"/>
        <end position="63"/>
    </location>
</feature>
<evidence type="ECO:0000256" key="1">
    <source>
        <dbReference type="SAM" id="SignalP"/>
    </source>
</evidence>
<keyword evidence="1" id="KW-0732">Signal</keyword>
<protein>
    <submittedName>
        <fullName evidence="2">Uncharacterized protein</fullName>
    </submittedName>
</protein>
<organism evidence="2 3">
    <name type="scientific">Photobacterium damselae subsp. damselae</name>
    <name type="common">Listonella damsela</name>
    <dbReference type="NCBI Taxonomy" id="85581"/>
    <lineage>
        <taxon>Bacteria</taxon>
        <taxon>Pseudomonadati</taxon>
        <taxon>Pseudomonadota</taxon>
        <taxon>Gammaproteobacteria</taxon>
        <taxon>Vibrionales</taxon>
        <taxon>Vibrionaceae</taxon>
        <taxon>Photobacterium</taxon>
    </lineage>
</organism>